<evidence type="ECO:0000313" key="8">
    <source>
        <dbReference type="EMBL" id="WJZ98764.1"/>
    </source>
</evidence>
<accession>A0ABY9CTZ8</accession>
<sequence>MEQFLASQPIPQPPSPLPPPPSPPPHPPTTDVGLIFGVLMMTLFFSTYPIFLRLNDGDHQNPETDIEIGDMNLNHDDHHPHSHDSTPTTYDISQRSIEQKLMEMAPSFVYGGESGGVKCSTSECVICWEDFEDGEICRVLPACNHVFHKACAHNRSGPRKNSHEIALAETQLQGVESEQRPFILKGCVGGLFGVGFGLGVVGLKGEKTLYHSTVAETEARASEEALQAQDREDKGLVCFLGWATRDSKSFTANVRAEITNEALAAEASKYNFFPFVFGGNRDIFSSTPSYGYDRALVLGEFSGLGGVDAIEGVDFQASLSVVLIDDSSWVMETDEEKSLVEIRVREEVDKPEFDETLQEREVFGSSWDDSYLAKFNKSLGFTIEGLLLLQSCVVNLAISPSNFTDLSALLAFKSEIKLDPNNVLGSNWTKTENFCNWVGVSCSRRRQRVVVLSLGDMGLQGTISPHVGNLSFLVGLVLSNNSFHGHLVPEIGRLHRLRALIVERNKLEGEIPASIQHCQKLKIISLNSNEFTGVIPAWLSNFSSLGTLFLGENNFTEYGSEGRVSTRGDIYSYGVMLLEMFTRKKPTDVMFVGELSLRQWVMTSIPDKIMEVIDGNLLRIEDGRDVIAAQGDLLAIMELGLECSREFPEERVDIKEVVVKLNKIKLKLF</sequence>
<organism evidence="8 9">
    <name type="scientific">Vitis vinifera</name>
    <name type="common">Grape</name>
    <dbReference type="NCBI Taxonomy" id="29760"/>
    <lineage>
        <taxon>Eukaryota</taxon>
        <taxon>Viridiplantae</taxon>
        <taxon>Streptophyta</taxon>
        <taxon>Embryophyta</taxon>
        <taxon>Tracheophyta</taxon>
        <taxon>Spermatophyta</taxon>
        <taxon>Magnoliopsida</taxon>
        <taxon>eudicotyledons</taxon>
        <taxon>Gunneridae</taxon>
        <taxon>Pentapetalae</taxon>
        <taxon>rosids</taxon>
        <taxon>Vitales</taxon>
        <taxon>Vitaceae</taxon>
        <taxon>Viteae</taxon>
        <taxon>Vitis</taxon>
    </lineage>
</organism>
<gene>
    <name evidence="8" type="ORF">VitviT2T_017272</name>
</gene>
<dbReference type="EMBL" id="CP126658">
    <property type="protein sequence ID" value="WJZ98764.1"/>
    <property type="molecule type" value="Genomic_DNA"/>
</dbReference>
<dbReference type="InterPro" id="IPR013083">
    <property type="entry name" value="Znf_RING/FYVE/PHD"/>
</dbReference>
<keyword evidence="2" id="KW-0433">Leucine-rich repeat</keyword>
<dbReference type="PANTHER" id="PTHR48007">
    <property type="entry name" value="LEUCINE-RICH REPEAT RECEPTOR-LIKE PROTEIN KINASE PXC1"/>
    <property type="match status" value="1"/>
</dbReference>
<protein>
    <submittedName>
        <fullName evidence="8">Uncharacterized protein</fullName>
    </submittedName>
</protein>
<dbReference type="InterPro" id="IPR046959">
    <property type="entry name" value="PRK1-6/SRF4-like"/>
</dbReference>
<feature type="transmembrane region" description="Helical" evidence="5">
    <location>
        <begin position="32"/>
        <end position="51"/>
    </location>
</feature>
<dbReference type="InterPro" id="IPR001611">
    <property type="entry name" value="Leu-rich_rpt"/>
</dbReference>
<keyword evidence="3" id="KW-0677">Repeat</keyword>
<dbReference type="Gene3D" id="3.80.10.10">
    <property type="entry name" value="Ribonuclease Inhibitor"/>
    <property type="match status" value="1"/>
</dbReference>
<evidence type="ECO:0000256" key="2">
    <source>
        <dbReference type="ARBA" id="ARBA00022614"/>
    </source>
</evidence>
<evidence type="ECO:0000313" key="9">
    <source>
        <dbReference type="Proteomes" id="UP001227230"/>
    </source>
</evidence>
<proteinExistence type="predicted"/>
<dbReference type="InterPro" id="IPR032675">
    <property type="entry name" value="LRR_dom_sf"/>
</dbReference>
<reference evidence="8 9" key="1">
    <citation type="journal article" date="2023" name="Hortic Res">
        <title>The complete reference genome for grapevine (Vitis vinifera L.) genetics and breeding.</title>
        <authorList>
            <person name="Shi X."/>
            <person name="Cao S."/>
            <person name="Wang X."/>
            <person name="Huang S."/>
            <person name="Wang Y."/>
            <person name="Liu Z."/>
            <person name="Liu W."/>
            <person name="Leng X."/>
            <person name="Peng Y."/>
            <person name="Wang N."/>
            <person name="Wang Y."/>
            <person name="Ma Z."/>
            <person name="Xu X."/>
            <person name="Zhang F."/>
            <person name="Xue H."/>
            <person name="Zhong H."/>
            <person name="Wang Y."/>
            <person name="Zhang K."/>
            <person name="Velt A."/>
            <person name="Avia K."/>
            <person name="Holtgrawe D."/>
            <person name="Grimplet J."/>
            <person name="Matus J.T."/>
            <person name="Ware D."/>
            <person name="Wu X."/>
            <person name="Wang H."/>
            <person name="Liu C."/>
            <person name="Fang Y."/>
            <person name="Rustenholz C."/>
            <person name="Cheng Z."/>
            <person name="Xiao H."/>
            <person name="Zhou Y."/>
        </authorList>
    </citation>
    <scope>NUCLEOTIDE SEQUENCE [LARGE SCALE GENOMIC DNA]</scope>
    <source>
        <strain evidence="9">cv. Pinot noir / PN40024</strain>
        <tissue evidence="8">Leaf</tissue>
    </source>
</reference>
<evidence type="ECO:0000256" key="4">
    <source>
        <dbReference type="SAM" id="MobiDB-lite"/>
    </source>
</evidence>
<dbReference type="Pfam" id="PF08263">
    <property type="entry name" value="LRRNT_2"/>
    <property type="match status" value="1"/>
</dbReference>
<dbReference type="Proteomes" id="UP001227230">
    <property type="component" value="Chromosome 11"/>
</dbReference>
<keyword evidence="5" id="KW-0812">Transmembrane</keyword>
<keyword evidence="5" id="KW-0472">Membrane</keyword>
<dbReference type="Gene3D" id="1.10.510.10">
    <property type="entry name" value="Transferase(Phosphotransferase) domain 1"/>
    <property type="match status" value="1"/>
</dbReference>
<keyword evidence="5" id="KW-1133">Transmembrane helix</keyword>
<feature type="compositionally biased region" description="Pro residues" evidence="4">
    <location>
        <begin position="10"/>
        <end position="28"/>
    </location>
</feature>
<feature type="transmembrane region" description="Helical" evidence="5">
    <location>
        <begin position="182"/>
        <end position="203"/>
    </location>
</feature>
<evidence type="ECO:0000259" key="6">
    <source>
        <dbReference type="Pfam" id="PF08263"/>
    </source>
</evidence>
<evidence type="ECO:0000256" key="1">
    <source>
        <dbReference type="ARBA" id="ARBA00004370"/>
    </source>
</evidence>
<comment type="subcellular location">
    <subcellularLocation>
        <location evidence="1">Membrane</location>
    </subcellularLocation>
</comment>
<evidence type="ECO:0000259" key="7">
    <source>
        <dbReference type="Pfam" id="PF17123"/>
    </source>
</evidence>
<evidence type="ECO:0000256" key="5">
    <source>
        <dbReference type="SAM" id="Phobius"/>
    </source>
</evidence>
<dbReference type="SUPFAM" id="SSF56112">
    <property type="entry name" value="Protein kinase-like (PK-like)"/>
    <property type="match status" value="1"/>
</dbReference>
<keyword evidence="9" id="KW-1185">Reference proteome</keyword>
<dbReference type="InterPro" id="IPR011009">
    <property type="entry name" value="Kinase-like_dom_sf"/>
</dbReference>
<dbReference type="Pfam" id="PF17123">
    <property type="entry name" value="zf-RING_11"/>
    <property type="match status" value="1"/>
</dbReference>
<dbReference type="InterPro" id="IPR013210">
    <property type="entry name" value="LRR_N_plant-typ"/>
</dbReference>
<dbReference type="SUPFAM" id="SSF52058">
    <property type="entry name" value="L domain-like"/>
    <property type="match status" value="1"/>
</dbReference>
<evidence type="ECO:0000256" key="3">
    <source>
        <dbReference type="ARBA" id="ARBA00022737"/>
    </source>
</evidence>
<name>A0ABY9CTZ8_VITVI</name>
<dbReference type="Gene3D" id="3.30.40.10">
    <property type="entry name" value="Zinc/RING finger domain, C3HC4 (zinc finger)"/>
    <property type="match status" value="1"/>
</dbReference>
<dbReference type="PANTHER" id="PTHR48007:SF76">
    <property type="entry name" value="OS03G0145102 PROTEIN"/>
    <property type="match status" value="1"/>
</dbReference>
<feature type="domain" description="RING-type" evidence="7">
    <location>
        <begin position="123"/>
        <end position="151"/>
    </location>
</feature>
<feature type="domain" description="Leucine-rich repeat-containing N-terminal plant-type" evidence="6">
    <location>
        <begin position="404"/>
        <end position="443"/>
    </location>
</feature>
<feature type="region of interest" description="Disordered" evidence="4">
    <location>
        <begin position="1"/>
        <end position="30"/>
    </location>
</feature>
<dbReference type="InterPro" id="IPR001841">
    <property type="entry name" value="Znf_RING"/>
</dbReference>
<dbReference type="Pfam" id="PF13855">
    <property type="entry name" value="LRR_8"/>
    <property type="match status" value="1"/>
</dbReference>
<dbReference type="SUPFAM" id="SSF57850">
    <property type="entry name" value="RING/U-box"/>
    <property type="match status" value="1"/>
</dbReference>